<gene>
    <name evidence="1" type="ORF">D5S18_00775</name>
</gene>
<dbReference type="Proteomes" id="UP000266677">
    <property type="component" value="Unassembled WGS sequence"/>
</dbReference>
<dbReference type="Pfam" id="PF06013">
    <property type="entry name" value="WXG100"/>
    <property type="match status" value="1"/>
</dbReference>
<evidence type="ECO:0000313" key="2">
    <source>
        <dbReference type="Proteomes" id="UP000266677"/>
    </source>
</evidence>
<reference evidence="1 2" key="1">
    <citation type="submission" date="2018-09" db="EMBL/GenBank/DDBJ databases">
        <title>YIM PH21274 draft genome.</title>
        <authorList>
            <person name="Miao C."/>
        </authorList>
    </citation>
    <scope>NUCLEOTIDE SEQUENCE [LARGE SCALE GENOMIC DNA]</scope>
    <source>
        <strain evidence="1 2">YIM PH 21724</strain>
    </source>
</reference>
<dbReference type="InterPro" id="IPR010310">
    <property type="entry name" value="T7SS_ESAT-6-like"/>
</dbReference>
<accession>A0A3A4KWN4</accession>
<dbReference type="RefSeq" id="WP_120036896.1">
    <property type="nucleotide sequence ID" value="NZ_QZFU01000006.1"/>
</dbReference>
<evidence type="ECO:0008006" key="3">
    <source>
        <dbReference type="Google" id="ProtNLM"/>
    </source>
</evidence>
<evidence type="ECO:0000313" key="1">
    <source>
        <dbReference type="EMBL" id="RJO79841.1"/>
    </source>
</evidence>
<organism evidence="1 2">
    <name type="scientific">Nocardia panacis</name>
    <dbReference type="NCBI Taxonomy" id="2340916"/>
    <lineage>
        <taxon>Bacteria</taxon>
        <taxon>Bacillati</taxon>
        <taxon>Actinomycetota</taxon>
        <taxon>Actinomycetes</taxon>
        <taxon>Mycobacteriales</taxon>
        <taxon>Nocardiaceae</taxon>
        <taxon>Nocardia</taxon>
    </lineage>
</organism>
<sequence length="110" mass="11516">MAFSVSLPVLQHTAHETSECSRQLESFMVRLDSSQGDLHAAASSGATSAKAQQVLTAVRELGGKLATTLDSLHQDLINAGRTYHNADVDANAEMDSVAPAASSVVDLSFS</sequence>
<dbReference type="Gene3D" id="1.10.287.1060">
    <property type="entry name" value="ESAT-6-like"/>
    <property type="match status" value="1"/>
</dbReference>
<keyword evidence="2" id="KW-1185">Reference proteome</keyword>
<protein>
    <recommendedName>
        <fullName evidence="3">ESX-1 secretion-associated protein</fullName>
    </recommendedName>
</protein>
<name>A0A3A4KWN4_9NOCA</name>
<dbReference type="InterPro" id="IPR036689">
    <property type="entry name" value="ESAT-6-like_sf"/>
</dbReference>
<comment type="caution">
    <text evidence="1">The sequence shown here is derived from an EMBL/GenBank/DDBJ whole genome shotgun (WGS) entry which is preliminary data.</text>
</comment>
<dbReference type="AlphaFoldDB" id="A0A3A4KWN4"/>
<dbReference type="EMBL" id="QZFU01000006">
    <property type="protein sequence ID" value="RJO79841.1"/>
    <property type="molecule type" value="Genomic_DNA"/>
</dbReference>
<proteinExistence type="predicted"/>
<dbReference type="SUPFAM" id="SSF140453">
    <property type="entry name" value="EsxAB dimer-like"/>
    <property type="match status" value="1"/>
</dbReference>